<dbReference type="EMBL" id="CP021255">
    <property type="protein sequence ID" value="AVD71392.1"/>
    <property type="molecule type" value="Genomic_DNA"/>
</dbReference>
<dbReference type="RefSeq" id="WP_104936657.1">
    <property type="nucleotide sequence ID" value="NZ_CP021255.1"/>
</dbReference>
<dbReference type="InterPro" id="IPR006597">
    <property type="entry name" value="Sel1-like"/>
</dbReference>
<dbReference type="InterPro" id="IPR019734">
    <property type="entry name" value="TPR_rpt"/>
</dbReference>
<dbReference type="InterPro" id="IPR011990">
    <property type="entry name" value="TPR-like_helical_dom_sf"/>
</dbReference>
<sequence length="159" mass="18031">MDDLLFNQADSKYNNGNFEKAFELFLKAAENGDDSAMDRIASMYDAGEGVDYDFDKAIYWYQKAIEAGSVTSLYNLGISYRSKGNVLEAKHWFEKALAAGDFDAALDLAKLHMLCEAEQEKVIFYLKKCLQGNNLFEYTRKEAIDILEGFEKGSKRNKA</sequence>
<dbReference type="OrthoDB" id="5372609at2"/>
<dbReference type="PANTHER" id="PTHR11102:SF160">
    <property type="entry name" value="ERAD-ASSOCIATED E3 UBIQUITIN-PROTEIN LIGASE COMPONENT HRD3"/>
    <property type="match status" value="1"/>
</dbReference>
<dbReference type="SMART" id="SM00028">
    <property type="entry name" value="TPR"/>
    <property type="match status" value="2"/>
</dbReference>
<gene>
    <name evidence="1" type="ORF">CAY53_07860</name>
</gene>
<evidence type="ECO:0000313" key="2">
    <source>
        <dbReference type="Proteomes" id="UP000239867"/>
    </source>
</evidence>
<keyword evidence="2" id="KW-1185">Reference proteome</keyword>
<reference evidence="1 2" key="1">
    <citation type="journal article" date="2018" name="MBio">
        <title>Insights into the evolution of host association through the isolation and characterization of a novel human periodontal pathobiont, Desulfobulbus oralis.</title>
        <authorList>
            <person name="Cross K.L."/>
            <person name="Chirania P."/>
            <person name="Xiong W."/>
            <person name="Beall C.J."/>
            <person name="Elkins J.G."/>
            <person name="Giannone R.J."/>
            <person name="Griffen A.L."/>
            <person name="Guss A.M."/>
            <person name="Hettich R.L."/>
            <person name="Joshi S.S."/>
            <person name="Mokrzan E.M."/>
            <person name="Martin R.K."/>
            <person name="Zhulin I.B."/>
            <person name="Leys E.J."/>
            <person name="Podar M."/>
        </authorList>
    </citation>
    <scope>NUCLEOTIDE SEQUENCE [LARGE SCALE GENOMIC DNA]</scope>
    <source>
        <strain evidence="1 2">ORNL</strain>
    </source>
</reference>
<dbReference type="Proteomes" id="UP000239867">
    <property type="component" value="Chromosome"/>
</dbReference>
<dbReference type="InterPro" id="IPR050767">
    <property type="entry name" value="Sel1_AlgK"/>
</dbReference>
<dbReference type="SUPFAM" id="SSF81901">
    <property type="entry name" value="HCP-like"/>
    <property type="match status" value="1"/>
</dbReference>
<proteinExistence type="predicted"/>
<accession>A0A2L1GNZ6</accession>
<dbReference type="Pfam" id="PF13374">
    <property type="entry name" value="TPR_10"/>
    <property type="match status" value="1"/>
</dbReference>
<organism evidence="1 2">
    <name type="scientific">Desulfobulbus oralis</name>
    <dbReference type="NCBI Taxonomy" id="1986146"/>
    <lineage>
        <taxon>Bacteria</taxon>
        <taxon>Pseudomonadati</taxon>
        <taxon>Thermodesulfobacteriota</taxon>
        <taxon>Desulfobulbia</taxon>
        <taxon>Desulfobulbales</taxon>
        <taxon>Desulfobulbaceae</taxon>
        <taxon>Desulfobulbus</taxon>
    </lineage>
</organism>
<evidence type="ECO:0008006" key="3">
    <source>
        <dbReference type="Google" id="ProtNLM"/>
    </source>
</evidence>
<dbReference type="Pfam" id="PF08238">
    <property type="entry name" value="Sel1"/>
    <property type="match status" value="2"/>
</dbReference>
<dbReference type="PANTHER" id="PTHR11102">
    <property type="entry name" value="SEL-1-LIKE PROTEIN"/>
    <property type="match status" value="1"/>
</dbReference>
<dbReference type="Gene3D" id="1.25.40.10">
    <property type="entry name" value="Tetratricopeptide repeat domain"/>
    <property type="match status" value="1"/>
</dbReference>
<dbReference type="SMART" id="SM00671">
    <property type="entry name" value="SEL1"/>
    <property type="match status" value="3"/>
</dbReference>
<protein>
    <recommendedName>
        <fullName evidence="3">Sel1 repeat family protein</fullName>
    </recommendedName>
</protein>
<dbReference type="AlphaFoldDB" id="A0A2L1GNZ6"/>
<evidence type="ECO:0000313" key="1">
    <source>
        <dbReference type="EMBL" id="AVD71392.1"/>
    </source>
</evidence>
<dbReference type="KEGG" id="deo:CAY53_07860"/>
<name>A0A2L1GNZ6_9BACT</name>